<dbReference type="SUPFAM" id="SSF46785">
    <property type="entry name" value="Winged helix' DNA-binding domain"/>
    <property type="match status" value="1"/>
</dbReference>
<dbReference type="InterPro" id="IPR005119">
    <property type="entry name" value="LysR_subst-bd"/>
</dbReference>
<dbReference type="Proteomes" id="UP000706333">
    <property type="component" value="Unassembled WGS sequence"/>
</dbReference>
<evidence type="ECO:0000256" key="3">
    <source>
        <dbReference type="ARBA" id="ARBA00023125"/>
    </source>
</evidence>
<evidence type="ECO:0000313" key="7">
    <source>
        <dbReference type="Proteomes" id="UP000706333"/>
    </source>
</evidence>
<evidence type="ECO:0000256" key="1">
    <source>
        <dbReference type="ARBA" id="ARBA00009437"/>
    </source>
</evidence>
<dbReference type="Gene3D" id="3.40.190.290">
    <property type="match status" value="1"/>
</dbReference>
<feature type="domain" description="HTH lysR-type" evidence="5">
    <location>
        <begin position="73"/>
        <end position="130"/>
    </location>
</feature>
<dbReference type="Gene3D" id="1.10.10.10">
    <property type="entry name" value="Winged helix-like DNA-binding domain superfamily/Winged helix DNA-binding domain"/>
    <property type="match status" value="1"/>
</dbReference>
<keyword evidence="4" id="KW-0804">Transcription</keyword>
<dbReference type="InterPro" id="IPR000847">
    <property type="entry name" value="LysR_HTH_N"/>
</dbReference>
<evidence type="ECO:0000313" key="6">
    <source>
        <dbReference type="EMBL" id="MBK5928639.1"/>
    </source>
</evidence>
<dbReference type="EMBL" id="NHSD01000316">
    <property type="protein sequence ID" value="MBK5928639.1"/>
    <property type="molecule type" value="Genomic_DNA"/>
</dbReference>
<proteinExistence type="inferred from homology"/>
<name>A0A934TM34_9RHOB</name>
<dbReference type="InterPro" id="IPR036388">
    <property type="entry name" value="WH-like_DNA-bd_sf"/>
</dbReference>
<dbReference type="InterPro" id="IPR036390">
    <property type="entry name" value="WH_DNA-bd_sf"/>
</dbReference>
<protein>
    <recommendedName>
        <fullName evidence="5">HTH lysR-type domain-containing protein</fullName>
    </recommendedName>
</protein>
<dbReference type="GO" id="GO:0043565">
    <property type="term" value="F:sequence-specific DNA binding"/>
    <property type="evidence" value="ECO:0007669"/>
    <property type="project" value="TreeGrafter"/>
</dbReference>
<dbReference type="AlphaFoldDB" id="A0A934TM34"/>
<sequence>MVSLAARSCDGVGGVMYASWRNLLPHRPELTKPFPMSGGCDPAPPHKPAEVGPCARCPDGVALLRARRGTRAMKLRQLELLRAVIRCETTVRAAHELGLSQPAVSNAIKHMESQLGFALFERVNNRLFATPEAMMIFRETEHLFDVYQALEARISDMRKHRLGSIRILASPPLGHSVIPLALRSFLAQSPGVAAHFDICSYSSTLASVGAGTAELGFVLGAGDDTGLCTEVFFSEPLVCIMPPEHPLATLPEVAPADIAGHSFVALQPDTRMGEMTRAIFRDCDVPFAFDVEVRYCNTACILVQAGVGVALVDALSALTCAGDRLTVRPVVPSHNVVASAVWSPKTPLSKSAAQFLRHVSRQAQGFMSRRAAL</sequence>
<dbReference type="PRINTS" id="PR00039">
    <property type="entry name" value="HTHLYSR"/>
</dbReference>
<reference evidence="6" key="2">
    <citation type="journal article" date="2020" name="Microorganisms">
        <title>Osmotic Adaptation and Compatible Solute Biosynthesis of Phototrophic Bacteria as Revealed from Genome Analyses.</title>
        <authorList>
            <person name="Imhoff J.F."/>
            <person name="Rahn T."/>
            <person name="Kunzel S."/>
            <person name="Keller A."/>
            <person name="Neulinger S.C."/>
        </authorList>
    </citation>
    <scope>NUCLEOTIDE SEQUENCE</scope>
    <source>
        <strain evidence="6">LMG 28126</strain>
    </source>
</reference>
<comment type="similarity">
    <text evidence="1">Belongs to the LysR transcriptional regulatory family.</text>
</comment>
<keyword evidence="7" id="KW-1185">Reference proteome</keyword>
<evidence type="ECO:0000256" key="2">
    <source>
        <dbReference type="ARBA" id="ARBA00023015"/>
    </source>
</evidence>
<dbReference type="Pfam" id="PF03466">
    <property type="entry name" value="LysR_substrate"/>
    <property type="match status" value="1"/>
</dbReference>
<comment type="caution">
    <text evidence="6">The sequence shown here is derived from an EMBL/GenBank/DDBJ whole genome shotgun (WGS) entry which is preliminary data.</text>
</comment>
<gene>
    <name evidence="6" type="ORF">CCR87_15090</name>
</gene>
<evidence type="ECO:0000256" key="4">
    <source>
        <dbReference type="ARBA" id="ARBA00023163"/>
    </source>
</evidence>
<keyword evidence="2" id="KW-0805">Transcription regulation</keyword>
<reference evidence="6" key="1">
    <citation type="submission" date="2017-05" db="EMBL/GenBank/DDBJ databases">
        <authorList>
            <person name="Imhoff J.F."/>
            <person name="Rahn T."/>
            <person name="Kuenzel S."/>
            <person name="Neulinger S.C."/>
        </authorList>
    </citation>
    <scope>NUCLEOTIDE SEQUENCE</scope>
    <source>
        <strain evidence="6">LMG 28126</strain>
    </source>
</reference>
<dbReference type="Pfam" id="PF00126">
    <property type="entry name" value="HTH_1"/>
    <property type="match status" value="1"/>
</dbReference>
<organism evidence="6 7">
    <name type="scientific">Rhodobaculum claviforme</name>
    <dbReference type="NCBI Taxonomy" id="1549854"/>
    <lineage>
        <taxon>Bacteria</taxon>
        <taxon>Pseudomonadati</taxon>
        <taxon>Pseudomonadota</taxon>
        <taxon>Alphaproteobacteria</taxon>
        <taxon>Rhodobacterales</taxon>
        <taxon>Paracoccaceae</taxon>
        <taxon>Rhodobaculum</taxon>
    </lineage>
</organism>
<dbReference type="PROSITE" id="PS50931">
    <property type="entry name" value="HTH_LYSR"/>
    <property type="match status" value="1"/>
</dbReference>
<dbReference type="GO" id="GO:0003700">
    <property type="term" value="F:DNA-binding transcription factor activity"/>
    <property type="evidence" value="ECO:0007669"/>
    <property type="project" value="InterPro"/>
</dbReference>
<dbReference type="GO" id="GO:0010628">
    <property type="term" value="P:positive regulation of gene expression"/>
    <property type="evidence" value="ECO:0007669"/>
    <property type="project" value="TreeGrafter"/>
</dbReference>
<evidence type="ECO:0000259" key="5">
    <source>
        <dbReference type="PROSITE" id="PS50931"/>
    </source>
</evidence>
<dbReference type="PANTHER" id="PTHR30427:SF1">
    <property type="entry name" value="TRANSCRIPTIONAL ACTIVATOR PROTEIN LYSR"/>
    <property type="match status" value="1"/>
</dbReference>
<accession>A0A934TM34</accession>
<keyword evidence="3" id="KW-0238">DNA-binding</keyword>
<dbReference type="PANTHER" id="PTHR30427">
    <property type="entry name" value="TRANSCRIPTIONAL ACTIVATOR PROTEIN LYSR"/>
    <property type="match status" value="1"/>
</dbReference>
<dbReference type="SUPFAM" id="SSF53850">
    <property type="entry name" value="Periplasmic binding protein-like II"/>
    <property type="match status" value="1"/>
</dbReference>